<accession>A0A5B0QKE9</accession>
<evidence type="ECO:0000313" key="3">
    <source>
        <dbReference type="EMBL" id="KAA1113741.1"/>
    </source>
</evidence>
<feature type="chain" id="PRO_5022770922" description="F-box domain-containing protein" evidence="2">
    <location>
        <begin position="26"/>
        <end position="453"/>
    </location>
</feature>
<feature type="region of interest" description="Disordered" evidence="1">
    <location>
        <begin position="159"/>
        <end position="181"/>
    </location>
</feature>
<evidence type="ECO:0000313" key="4">
    <source>
        <dbReference type="Proteomes" id="UP000325313"/>
    </source>
</evidence>
<keyword evidence="2" id="KW-0732">Signal</keyword>
<dbReference type="AlphaFoldDB" id="A0A5B0QKE9"/>
<evidence type="ECO:0000256" key="2">
    <source>
        <dbReference type="SAM" id="SignalP"/>
    </source>
</evidence>
<gene>
    <name evidence="3" type="ORF">PGTUg99_009438</name>
</gene>
<comment type="caution">
    <text evidence="3">The sequence shown here is derived from an EMBL/GenBank/DDBJ whole genome shotgun (WGS) entry which is preliminary data.</text>
</comment>
<dbReference type="Proteomes" id="UP000325313">
    <property type="component" value="Unassembled WGS sequence"/>
</dbReference>
<dbReference type="EMBL" id="VDEP01000275">
    <property type="protein sequence ID" value="KAA1113741.1"/>
    <property type="molecule type" value="Genomic_DNA"/>
</dbReference>
<proteinExistence type="predicted"/>
<feature type="signal peptide" evidence="2">
    <location>
        <begin position="1"/>
        <end position="25"/>
    </location>
</feature>
<feature type="region of interest" description="Disordered" evidence="1">
    <location>
        <begin position="42"/>
        <end position="71"/>
    </location>
</feature>
<reference evidence="3 4" key="1">
    <citation type="submission" date="2019-05" db="EMBL/GenBank/DDBJ databases">
        <title>Emergence of the Ug99 lineage of the wheat stem rust pathogen through somatic hybridization.</title>
        <authorList>
            <person name="Li F."/>
            <person name="Upadhyaya N.M."/>
            <person name="Sperschneider J."/>
            <person name="Matny O."/>
            <person name="Nguyen-Phuc H."/>
            <person name="Mago R."/>
            <person name="Raley C."/>
            <person name="Miller M.E."/>
            <person name="Silverstein K.A.T."/>
            <person name="Henningsen E."/>
            <person name="Hirsch C.D."/>
            <person name="Visser B."/>
            <person name="Pretorius Z.A."/>
            <person name="Steffenson B.J."/>
            <person name="Schwessinger B."/>
            <person name="Dodds P.N."/>
            <person name="Figueroa M."/>
        </authorList>
    </citation>
    <scope>NUCLEOTIDE SEQUENCE [LARGE SCALE GENOMIC DNA]</scope>
    <source>
        <strain evidence="3 4">Ug99</strain>
    </source>
</reference>
<sequence length="453" mass="51607">MTRIFFDWLLGFHWVTICYFSLSSAAPPKLLNVESEGLREARLGKSSEADSDMFQGLESLESPRDSKKRRITEEFPSDFVDLLNNFSANEKGKNSLRPVFEDSVEEEAVVPMKANQPGPSGNHVPLDPQPIENINNSLTEPNTRDVQIEKSNVEHLEVTSPVSQGNSKIQSHTGTSHGNQGKQWKVKLLSLERKYETFSSNSELVRSFPLVHRLQADINDPEIVEGFKEYVSKKCAKLEPKGLLLRVSPRRRLRAGDSPIAMTPSLERVKDDEEEIYLIRPINVEGSKSGCWRNLGSIKELILNIFRALLTFHELANLSKVWDKLLVTGPDTSQKKLIRWFKNVLFRKTKNSLPILGWAKLKIDKDQEIDDLFGLTQYYLSSYLVAPGKSCTDQVFKIAIILLENWYQSTASKLSIVSVEDDHPDSYWSVMSNVKLEEEQLQELLYKRHNVAD</sequence>
<organism evidence="3 4">
    <name type="scientific">Puccinia graminis f. sp. tritici</name>
    <dbReference type="NCBI Taxonomy" id="56615"/>
    <lineage>
        <taxon>Eukaryota</taxon>
        <taxon>Fungi</taxon>
        <taxon>Dikarya</taxon>
        <taxon>Basidiomycota</taxon>
        <taxon>Pucciniomycotina</taxon>
        <taxon>Pucciniomycetes</taxon>
        <taxon>Pucciniales</taxon>
        <taxon>Pucciniaceae</taxon>
        <taxon>Puccinia</taxon>
    </lineage>
</organism>
<feature type="compositionally biased region" description="Polar residues" evidence="1">
    <location>
        <begin position="160"/>
        <end position="181"/>
    </location>
</feature>
<protein>
    <recommendedName>
        <fullName evidence="5">F-box domain-containing protein</fullName>
    </recommendedName>
</protein>
<evidence type="ECO:0008006" key="5">
    <source>
        <dbReference type="Google" id="ProtNLM"/>
    </source>
</evidence>
<evidence type="ECO:0000256" key="1">
    <source>
        <dbReference type="SAM" id="MobiDB-lite"/>
    </source>
</evidence>
<name>A0A5B0QKE9_PUCGR</name>